<sequence>MRVAHPRWHIQDFRRMLDKGNLCHLGFRGQRFTWCDRRPGLETVSRRLDRVCANRNLNYRYSNTTITHFTTPYSNHSILVIQWDSGGCNQAIEGRFSFGLKLNGYRLKNASRLWRKHSYSGGGSSRQ</sequence>
<gene>
    <name evidence="1" type="ORF">Sradi_6108900</name>
</gene>
<dbReference type="SUPFAM" id="SSF56219">
    <property type="entry name" value="DNase I-like"/>
    <property type="match status" value="1"/>
</dbReference>
<protein>
    <submittedName>
        <fullName evidence="1">Uncharacterized protein</fullName>
    </submittedName>
</protein>
<reference evidence="1" key="1">
    <citation type="submission" date="2020-06" db="EMBL/GenBank/DDBJ databases">
        <authorList>
            <person name="Li T."/>
            <person name="Hu X."/>
            <person name="Zhang T."/>
            <person name="Song X."/>
            <person name="Zhang H."/>
            <person name="Dai N."/>
            <person name="Sheng W."/>
            <person name="Hou X."/>
            <person name="Wei L."/>
        </authorList>
    </citation>
    <scope>NUCLEOTIDE SEQUENCE</scope>
    <source>
        <strain evidence="1">G02</strain>
        <tissue evidence="1">Leaf</tissue>
    </source>
</reference>
<dbReference type="Gene3D" id="3.60.10.10">
    <property type="entry name" value="Endonuclease/exonuclease/phosphatase"/>
    <property type="match status" value="1"/>
</dbReference>
<dbReference type="EMBL" id="JACGWJ010000028">
    <property type="protein sequence ID" value="KAL0306916.1"/>
    <property type="molecule type" value="Genomic_DNA"/>
</dbReference>
<proteinExistence type="predicted"/>
<name>A0AAW2KJD3_SESRA</name>
<dbReference type="PANTHER" id="PTHR33710">
    <property type="entry name" value="BNAC02G09200D PROTEIN"/>
    <property type="match status" value="1"/>
</dbReference>
<reference evidence="1" key="2">
    <citation type="journal article" date="2024" name="Plant">
        <title>Genomic evolution and insights into agronomic trait innovations of Sesamum species.</title>
        <authorList>
            <person name="Miao H."/>
            <person name="Wang L."/>
            <person name="Qu L."/>
            <person name="Liu H."/>
            <person name="Sun Y."/>
            <person name="Le M."/>
            <person name="Wang Q."/>
            <person name="Wei S."/>
            <person name="Zheng Y."/>
            <person name="Lin W."/>
            <person name="Duan Y."/>
            <person name="Cao H."/>
            <person name="Xiong S."/>
            <person name="Wang X."/>
            <person name="Wei L."/>
            <person name="Li C."/>
            <person name="Ma Q."/>
            <person name="Ju M."/>
            <person name="Zhao R."/>
            <person name="Li G."/>
            <person name="Mu C."/>
            <person name="Tian Q."/>
            <person name="Mei H."/>
            <person name="Zhang T."/>
            <person name="Gao T."/>
            <person name="Zhang H."/>
        </authorList>
    </citation>
    <scope>NUCLEOTIDE SEQUENCE</scope>
    <source>
        <strain evidence="1">G02</strain>
    </source>
</reference>
<dbReference type="InterPro" id="IPR036691">
    <property type="entry name" value="Endo/exonu/phosph_ase_sf"/>
</dbReference>
<organism evidence="1">
    <name type="scientific">Sesamum radiatum</name>
    <name type="common">Black benniseed</name>
    <dbReference type="NCBI Taxonomy" id="300843"/>
    <lineage>
        <taxon>Eukaryota</taxon>
        <taxon>Viridiplantae</taxon>
        <taxon>Streptophyta</taxon>
        <taxon>Embryophyta</taxon>
        <taxon>Tracheophyta</taxon>
        <taxon>Spermatophyta</taxon>
        <taxon>Magnoliopsida</taxon>
        <taxon>eudicotyledons</taxon>
        <taxon>Gunneridae</taxon>
        <taxon>Pentapetalae</taxon>
        <taxon>asterids</taxon>
        <taxon>lamiids</taxon>
        <taxon>Lamiales</taxon>
        <taxon>Pedaliaceae</taxon>
        <taxon>Sesamum</taxon>
    </lineage>
</organism>
<dbReference type="PANTHER" id="PTHR33710:SF62">
    <property type="entry name" value="DUF4283 DOMAIN PROTEIN"/>
    <property type="match status" value="1"/>
</dbReference>
<evidence type="ECO:0000313" key="1">
    <source>
        <dbReference type="EMBL" id="KAL0306916.1"/>
    </source>
</evidence>
<comment type="caution">
    <text evidence="1">The sequence shown here is derived from an EMBL/GenBank/DDBJ whole genome shotgun (WGS) entry which is preliminary data.</text>
</comment>
<dbReference type="AlphaFoldDB" id="A0AAW2KJD3"/>
<accession>A0AAW2KJD3</accession>